<sequence length="273" mass="30652">MKKKLPVYLMLVVFAVTALIPFLSMLATAMMPHSYTMPYPPLLFPKQIYLNNFMEAWNSNHFGNYFFNSIFISILSTVVIILVSCMSAYGFARMQFPGKNVVFYMLLFSMMVPTLTNLVSQFLLIKNLHLVDSYGGLILVYVGTGIASNTFFLRSFFLGLPRELEEAVIIDGGGHWTVFSKIVLPLSAPAIGTFTIMAFSNVWDEFLLALTLIKTPEKRTLPIALKLFQGQHLNDWSLIFAASLIAVLPILLLYILLQKKLIRGGIMEGTLKG</sequence>
<feature type="transmembrane region" description="Helical" evidence="7">
    <location>
        <begin position="137"/>
        <end position="157"/>
    </location>
</feature>
<keyword evidence="5 7" id="KW-1133">Transmembrane helix</keyword>
<dbReference type="RefSeq" id="WP_069431114.1">
    <property type="nucleotide sequence ID" value="NZ_MEHA01000001.1"/>
</dbReference>
<comment type="subcellular location">
    <subcellularLocation>
        <location evidence="1 7">Cell membrane</location>
        <topology evidence="1 7">Multi-pass membrane protein</topology>
    </subcellularLocation>
</comment>
<feature type="transmembrane region" description="Helical" evidence="7">
    <location>
        <begin position="236"/>
        <end position="257"/>
    </location>
</feature>
<dbReference type="Pfam" id="PF00528">
    <property type="entry name" value="BPD_transp_1"/>
    <property type="match status" value="1"/>
</dbReference>
<dbReference type="PANTHER" id="PTHR43744">
    <property type="entry name" value="ABC TRANSPORTER PERMEASE PROTEIN MG189-RELATED-RELATED"/>
    <property type="match status" value="1"/>
</dbReference>
<feature type="transmembrane region" description="Helical" evidence="7">
    <location>
        <begin position="178"/>
        <end position="199"/>
    </location>
</feature>
<feature type="transmembrane region" description="Helical" evidence="7">
    <location>
        <begin position="7"/>
        <end position="31"/>
    </location>
</feature>
<evidence type="ECO:0000256" key="6">
    <source>
        <dbReference type="ARBA" id="ARBA00023136"/>
    </source>
</evidence>
<comment type="similarity">
    <text evidence="7">Belongs to the binding-protein-dependent transport system permease family.</text>
</comment>
<dbReference type="PANTHER" id="PTHR43744:SF12">
    <property type="entry name" value="ABC TRANSPORTER PERMEASE PROTEIN MG189-RELATED"/>
    <property type="match status" value="1"/>
</dbReference>
<dbReference type="SUPFAM" id="SSF161098">
    <property type="entry name" value="MetI-like"/>
    <property type="match status" value="1"/>
</dbReference>
<dbReference type="PROSITE" id="PS50928">
    <property type="entry name" value="ABC_TM1"/>
    <property type="match status" value="1"/>
</dbReference>
<keyword evidence="2 7" id="KW-0813">Transport</keyword>
<feature type="transmembrane region" description="Helical" evidence="7">
    <location>
        <begin position="65"/>
        <end position="89"/>
    </location>
</feature>
<dbReference type="InterPro" id="IPR000515">
    <property type="entry name" value="MetI-like"/>
</dbReference>
<feature type="transmembrane region" description="Helical" evidence="7">
    <location>
        <begin position="101"/>
        <end position="125"/>
    </location>
</feature>
<dbReference type="Proteomes" id="UP000094271">
    <property type="component" value="Unassembled WGS sequence"/>
</dbReference>
<evidence type="ECO:0000256" key="1">
    <source>
        <dbReference type="ARBA" id="ARBA00004651"/>
    </source>
</evidence>
<name>A0A1E3UNX1_9FIRM</name>
<evidence type="ECO:0000256" key="2">
    <source>
        <dbReference type="ARBA" id="ARBA00022448"/>
    </source>
</evidence>
<dbReference type="Gene3D" id="1.10.3720.10">
    <property type="entry name" value="MetI-like"/>
    <property type="match status" value="1"/>
</dbReference>
<dbReference type="OrthoDB" id="156617at2"/>
<evidence type="ECO:0000256" key="4">
    <source>
        <dbReference type="ARBA" id="ARBA00022692"/>
    </source>
</evidence>
<gene>
    <name evidence="9" type="ORF">BEI59_00540</name>
</gene>
<organism evidence="9 10">
    <name type="scientific">Eisenbergiella tayi</name>
    <dbReference type="NCBI Taxonomy" id="1432052"/>
    <lineage>
        <taxon>Bacteria</taxon>
        <taxon>Bacillati</taxon>
        <taxon>Bacillota</taxon>
        <taxon>Clostridia</taxon>
        <taxon>Lachnospirales</taxon>
        <taxon>Lachnospiraceae</taxon>
        <taxon>Eisenbergiella</taxon>
    </lineage>
</organism>
<keyword evidence="4 7" id="KW-0812">Transmembrane</keyword>
<feature type="domain" description="ABC transmembrane type-1" evidence="8">
    <location>
        <begin position="66"/>
        <end position="257"/>
    </location>
</feature>
<accession>A0A1E3UNX1</accession>
<evidence type="ECO:0000259" key="8">
    <source>
        <dbReference type="PROSITE" id="PS50928"/>
    </source>
</evidence>
<reference evidence="9 10" key="1">
    <citation type="submission" date="2016-08" db="EMBL/GenBank/DDBJ databases">
        <authorList>
            <person name="Seilhamer J.J."/>
        </authorList>
    </citation>
    <scope>NUCLEOTIDE SEQUENCE [LARGE SCALE GENOMIC DNA]</scope>
    <source>
        <strain evidence="9 10">NML150140-1</strain>
    </source>
</reference>
<dbReference type="AlphaFoldDB" id="A0A1E3UNX1"/>
<dbReference type="GO" id="GO:0005886">
    <property type="term" value="C:plasma membrane"/>
    <property type="evidence" value="ECO:0007669"/>
    <property type="project" value="UniProtKB-SubCell"/>
</dbReference>
<evidence type="ECO:0000313" key="9">
    <source>
        <dbReference type="EMBL" id="ODR55693.1"/>
    </source>
</evidence>
<keyword evidence="6 7" id="KW-0472">Membrane</keyword>
<evidence type="ECO:0000256" key="7">
    <source>
        <dbReference type="RuleBase" id="RU363032"/>
    </source>
</evidence>
<protein>
    <submittedName>
        <fullName evidence="9">ABC transporter permease</fullName>
    </submittedName>
</protein>
<dbReference type="InterPro" id="IPR035906">
    <property type="entry name" value="MetI-like_sf"/>
</dbReference>
<dbReference type="CDD" id="cd06261">
    <property type="entry name" value="TM_PBP2"/>
    <property type="match status" value="1"/>
</dbReference>
<dbReference type="GO" id="GO:0055085">
    <property type="term" value="P:transmembrane transport"/>
    <property type="evidence" value="ECO:0007669"/>
    <property type="project" value="InterPro"/>
</dbReference>
<proteinExistence type="inferred from homology"/>
<comment type="caution">
    <text evidence="9">The sequence shown here is derived from an EMBL/GenBank/DDBJ whole genome shotgun (WGS) entry which is preliminary data.</text>
</comment>
<dbReference type="EMBL" id="MEHA01000001">
    <property type="protein sequence ID" value="ODR55693.1"/>
    <property type="molecule type" value="Genomic_DNA"/>
</dbReference>
<evidence type="ECO:0000313" key="10">
    <source>
        <dbReference type="Proteomes" id="UP000094271"/>
    </source>
</evidence>
<evidence type="ECO:0000256" key="3">
    <source>
        <dbReference type="ARBA" id="ARBA00022475"/>
    </source>
</evidence>
<keyword evidence="3" id="KW-1003">Cell membrane</keyword>
<evidence type="ECO:0000256" key="5">
    <source>
        <dbReference type="ARBA" id="ARBA00022989"/>
    </source>
</evidence>